<organism evidence="1 2">
    <name type="scientific">Pleomassaria siparia CBS 279.74</name>
    <dbReference type="NCBI Taxonomy" id="1314801"/>
    <lineage>
        <taxon>Eukaryota</taxon>
        <taxon>Fungi</taxon>
        <taxon>Dikarya</taxon>
        <taxon>Ascomycota</taxon>
        <taxon>Pezizomycotina</taxon>
        <taxon>Dothideomycetes</taxon>
        <taxon>Pleosporomycetidae</taxon>
        <taxon>Pleosporales</taxon>
        <taxon>Pleomassariaceae</taxon>
        <taxon>Pleomassaria</taxon>
    </lineage>
</organism>
<reference evidence="1" key="1">
    <citation type="journal article" date="2020" name="Stud. Mycol.">
        <title>101 Dothideomycetes genomes: a test case for predicting lifestyles and emergence of pathogens.</title>
        <authorList>
            <person name="Haridas S."/>
            <person name="Albert R."/>
            <person name="Binder M."/>
            <person name="Bloem J."/>
            <person name="Labutti K."/>
            <person name="Salamov A."/>
            <person name="Andreopoulos B."/>
            <person name="Baker S."/>
            <person name="Barry K."/>
            <person name="Bills G."/>
            <person name="Bluhm B."/>
            <person name="Cannon C."/>
            <person name="Castanera R."/>
            <person name="Culley D."/>
            <person name="Daum C."/>
            <person name="Ezra D."/>
            <person name="Gonzalez J."/>
            <person name="Henrissat B."/>
            <person name="Kuo A."/>
            <person name="Liang C."/>
            <person name="Lipzen A."/>
            <person name="Lutzoni F."/>
            <person name="Magnuson J."/>
            <person name="Mondo S."/>
            <person name="Nolan M."/>
            <person name="Ohm R."/>
            <person name="Pangilinan J."/>
            <person name="Park H.-J."/>
            <person name="Ramirez L."/>
            <person name="Alfaro M."/>
            <person name="Sun H."/>
            <person name="Tritt A."/>
            <person name="Yoshinaga Y."/>
            <person name="Zwiers L.-H."/>
            <person name="Turgeon B."/>
            <person name="Goodwin S."/>
            <person name="Spatafora J."/>
            <person name="Crous P."/>
            <person name="Grigoriev I."/>
        </authorList>
    </citation>
    <scope>NUCLEOTIDE SEQUENCE</scope>
    <source>
        <strain evidence="1">CBS 279.74</strain>
    </source>
</reference>
<keyword evidence="2" id="KW-1185">Reference proteome</keyword>
<dbReference type="InterPro" id="IPR011051">
    <property type="entry name" value="RmlC_Cupin_sf"/>
</dbReference>
<gene>
    <name evidence="1" type="ORF">K504DRAFT_458449</name>
</gene>
<sequence length="234" mass="26196">MTLPRTNTTQRLDSGVAPVNLTAIANNANDSIKVEEQEVRVTYPAAANDFRITTAVVPAGSKWHAGAHWHEGYDEIMKVVKGRAKVRLGNEYRIVTPEDGEVVIPKFVVHDVMRADFDSEVGEGDEGELWLEERSDPVDGSKELLFRNIFSIMEDKTLYGWKFPLQLLLTMAYSDGYLVIIPGPARWYVTHALWACVKFVALAAGLKPFYAEYTPARLQAVAEKLQDAEKKKLA</sequence>
<dbReference type="Gene3D" id="2.60.120.10">
    <property type="entry name" value="Jelly Rolls"/>
    <property type="match status" value="1"/>
</dbReference>
<dbReference type="OrthoDB" id="504210at2759"/>
<dbReference type="AlphaFoldDB" id="A0A6G1K3G2"/>
<dbReference type="InterPro" id="IPR014710">
    <property type="entry name" value="RmlC-like_jellyroll"/>
</dbReference>
<dbReference type="EMBL" id="MU005774">
    <property type="protein sequence ID" value="KAF2706981.1"/>
    <property type="molecule type" value="Genomic_DNA"/>
</dbReference>
<proteinExistence type="predicted"/>
<evidence type="ECO:0000313" key="2">
    <source>
        <dbReference type="Proteomes" id="UP000799428"/>
    </source>
</evidence>
<evidence type="ECO:0000313" key="1">
    <source>
        <dbReference type="EMBL" id="KAF2706981.1"/>
    </source>
</evidence>
<dbReference type="SUPFAM" id="SSF51182">
    <property type="entry name" value="RmlC-like cupins"/>
    <property type="match status" value="1"/>
</dbReference>
<accession>A0A6G1K3G2</accession>
<evidence type="ECO:0008006" key="3">
    <source>
        <dbReference type="Google" id="ProtNLM"/>
    </source>
</evidence>
<dbReference type="Proteomes" id="UP000799428">
    <property type="component" value="Unassembled WGS sequence"/>
</dbReference>
<name>A0A6G1K3G2_9PLEO</name>
<protein>
    <recommendedName>
        <fullName evidence="3">Cupin 2 conserved barrel domain-containing protein</fullName>
    </recommendedName>
</protein>